<dbReference type="EMBL" id="KQ976864">
    <property type="protein sequence ID" value="KYN07844.1"/>
    <property type="molecule type" value="Genomic_DNA"/>
</dbReference>
<protein>
    <submittedName>
        <fullName evidence="2">Uncharacterized protein</fullName>
    </submittedName>
</protein>
<sequence length="101" mass="11646">MRDIPEREIQVINNCSLLSLLSSLFFFFFQEILVLAGKLWVNNMTSVESKVEQVLVNGKEEERKGARGCRQKGNPRGWLVRGRGLRVRVRRVYNRADAVVP</sequence>
<keyword evidence="1" id="KW-0812">Transmembrane</keyword>
<dbReference type="AlphaFoldDB" id="A0A151IPE0"/>
<organism evidence="2 3">
    <name type="scientific">Cyphomyrmex costatus</name>
    <dbReference type="NCBI Taxonomy" id="456900"/>
    <lineage>
        <taxon>Eukaryota</taxon>
        <taxon>Metazoa</taxon>
        <taxon>Ecdysozoa</taxon>
        <taxon>Arthropoda</taxon>
        <taxon>Hexapoda</taxon>
        <taxon>Insecta</taxon>
        <taxon>Pterygota</taxon>
        <taxon>Neoptera</taxon>
        <taxon>Endopterygota</taxon>
        <taxon>Hymenoptera</taxon>
        <taxon>Apocrita</taxon>
        <taxon>Aculeata</taxon>
        <taxon>Formicoidea</taxon>
        <taxon>Formicidae</taxon>
        <taxon>Myrmicinae</taxon>
        <taxon>Cyphomyrmex</taxon>
    </lineage>
</organism>
<dbReference type="Proteomes" id="UP000078542">
    <property type="component" value="Unassembled WGS sequence"/>
</dbReference>
<keyword evidence="1" id="KW-1133">Transmembrane helix</keyword>
<keyword evidence="3" id="KW-1185">Reference proteome</keyword>
<gene>
    <name evidence="2" type="ORF">ALC62_01174</name>
</gene>
<proteinExistence type="predicted"/>
<keyword evidence="1" id="KW-0472">Membrane</keyword>
<evidence type="ECO:0000313" key="2">
    <source>
        <dbReference type="EMBL" id="KYN07844.1"/>
    </source>
</evidence>
<evidence type="ECO:0000256" key="1">
    <source>
        <dbReference type="SAM" id="Phobius"/>
    </source>
</evidence>
<name>A0A151IPE0_9HYME</name>
<accession>A0A151IPE0</accession>
<feature type="transmembrane region" description="Helical" evidence="1">
    <location>
        <begin position="20"/>
        <end position="41"/>
    </location>
</feature>
<reference evidence="2 3" key="1">
    <citation type="submission" date="2016-03" db="EMBL/GenBank/DDBJ databases">
        <title>Cyphomyrmex costatus WGS genome.</title>
        <authorList>
            <person name="Nygaard S."/>
            <person name="Hu H."/>
            <person name="Boomsma J."/>
            <person name="Zhang G."/>
        </authorList>
    </citation>
    <scope>NUCLEOTIDE SEQUENCE [LARGE SCALE GENOMIC DNA]</scope>
    <source>
        <strain evidence="2">MS0001</strain>
        <tissue evidence="2">Whole body</tissue>
    </source>
</reference>
<evidence type="ECO:0000313" key="3">
    <source>
        <dbReference type="Proteomes" id="UP000078542"/>
    </source>
</evidence>